<dbReference type="EMBL" id="BOOK01000004">
    <property type="protein sequence ID" value="GIH98554.1"/>
    <property type="molecule type" value="Genomic_DNA"/>
</dbReference>
<dbReference type="AlphaFoldDB" id="A0A8J3WPZ4"/>
<dbReference type="RefSeq" id="WP_203873053.1">
    <property type="nucleotide sequence ID" value="NZ_BOOK01000004.1"/>
</dbReference>
<keyword evidence="4" id="KW-1185">Reference proteome</keyword>
<dbReference type="Proteomes" id="UP000634476">
    <property type="component" value="Unassembled WGS sequence"/>
</dbReference>
<protein>
    <submittedName>
        <fullName evidence="3">Uncharacterized protein</fullName>
    </submittedName>
</protein>
<feature type="region of interest" description="Disordered" evidence="1">
    <location>
        <begin position="1"/>
        <end position="65"/>
    </location>
</feature>
<feature type="compositionally biased region" description="Low complexity" evidence="1">
    <location>
        <begin position="16"/>
        <end position="43"/>
    </location>
</feature>
<keyword evidence="2" id="KW-0812">Transmembrane</keyword>
<accession>A0A8J3WPZ4</accession>
<sequence length="256" mass="25896">MSHNFGPPSGGGYGAPQQPHGQQYGNQPYGGPQYGQQQQYGQQAGVPSYGYAPAGTAPQGPQGPQKVKPGIGWIVGAWIIAVLAIVGGVAGSAGSLFDTVTDAAPSSSVGPGEVLTVKVDPADASNRPAIYVSATQAVRYECAFQEGGPQGQLAQPGVQTTVTGTDGVPWELGLRVGAPQAGDYKIVCSLPEGGDARFGVGQELAAGQFAGGIVLLFVVPLAGFLLAVIVTIVVLVKRSRARKRLAAGAWGGPYGG</sequence>
<reference evidence="3" key="1">
    <citation type="submission" date="2021-01" db="EMBL/GenBank/DDBJ databases">
        <title>Whole genome shotgun sequence of Planobispora takensis NBRC 109077.</title>
        <authorList>
            <person name="Komaki H."/>
            <person name="Tamura T."/>
        </authorList>
    </citation>
    <scope>NUCLEOTIDE SEQUENCE</scope>
    <source>
        <strain evidence="3">NBRC 109077</strain>
    </source>
</reference>
<name>A0A8J3WPZ4_9ACTN</name>
<evidence type="ECO:0000313" key="3">
    <source>
        <dbReference type="EMBL" id="GIH98554.1"/>
    </source>
</evidence>
<evidence type="ECO:0000256" key="1">
    <source>
        <dbReference type="SAM" id="MobiDB-lite"/>
    </source>
</evidence>
<proteinExistence type="predicted"/>
<feature type="transmembrane region" description="Helical" evidence="2">
    <location>
        <begin position="209"/>
        <end position="236"/>
    </location>
</feature>
<evidence type="ECO:0000256" key="2">
    <source>
        <dbReference type="SAM" id="Phobius"/>
    </source>
</evidence>
<gene>
    <name evidence="3" type="ORF">Pta02_05630</name>
</gene>
<comment type="caution">
    <text evidence="3">The sequence shown here is derived from an EMBL/GenBank/DDBJ whole genome shotgun (WGS) entry which is preliminary data.</text>
</comment>
<keyword evidence="2" id="KW-1133">Transmembrane helix</keyword>
<feature type="compositionally biased region" description="Low complexity" evidence="1">
    <location>
        <begin position="52"/>
        <end position="65"/>
    </location>
</feature>
<feature type="transmembrane region" description="Helical" evidence="2">
    <location>
        <begin position="71"/>
        <end position="97"/>
    </location>
</feature>
<evidence type="ECO:0000313" key="4">
    <source>
        <dbReference type="Proteomes" id="UP000634476"/>
    </source>
</evidence>
<organism evidence="3 4">
    <name type="scientific">Planobispora takensis</name>
    <dbReference type="NCBI Taxonomy" id="1367882"/>
    <lineage>
        <taxon>Bacteria</taxon>
        <taxon>Bacillati</taxon>
        <taxon>Actinomycetota</taxon>
        <taxon>Actinomycetes</taxon>
        <taxon>Streptosporangiales</taxon>
        <taxon>Streptosporangiaceae</taxon>
        <taxon>Planobispora</taxon>
    </lineage>
</organism>
<keyword evidence="2" id="KW-0472">Membrane</keyword>